<dbReference type="AlphaFoldDB" id="A0A8X6TVA2"/>
<reference evidence="1" key="1">
    <citation type="submission" date="2020-08" db="EMBL/GenBank/DDBJ databases">
        <title>Multicomponent nature underlies the extraordinary mechanical properties of spider dragline silk.</title>
        <authorList>
            <person name="Kono N."/>
            <person name="Nakamura H."/>
            <person name="Mori M."/>
            <person name="Yoshida Y."/>
            <person name="Ohtoshi R."/>
            <person name="Malay A.D."/>
            <person name="Moran D.A.P."/>
            <person name="Tomita M."/>
            <person name="Numata K."/>
            <person name="Arakawa K."/>
        </authorList>
    </citation>
    <scope>NUCLEOTIDE SEQUENCE</scope>
</reference>
<evidence type="ECO:0000313" key="1">
    <source>
        <dbReference type="EMBL" id="GFT50036.1"/>
    </source>
</evidence>
<dbReference type="Proteomes" id="UP000887013">
    <property type="component" value="Unassembled WGS sequence"/>
</dbReference>
<accession>A0A8X6TVA2</accession>
<protein>
    <submittedName>
        <fullName evidence="1">Uncharacterized protein</fullName>
    </submittedName>
</protein>
<sequence length="91" mass="10360">MDSRSVRSICMVAYFPSFYSHTKIGKGVSEGNLGLRRRIVKSRCCDCPSRYSGGLAKLDDDKYPAPDPLLSNFLHLAQEWPLVLRKLRGKW</sequence>
<keyword evidence="2" id="KW-1185">Reference proteome</keyword>
<gene>
    <name evidence="1" type="ORF">NPIL_516741</name>
</gene>
<proteinExistence type="predicted"/>
<evidence type="ECO:0000313" key="2">
    <source>
        <dbReference type="Proteomes" id="UP000887013"/>
    </source>
</evidence>
<dbReference type="EMBL" id="BMAW01065351">
    <property type="protein sequence ID" value="GFT50036.1"/>
    <property type="molecule type" value="Genomic_DNA"/>
</dbReference>
<comment type="caution">
    <text evidence="1">The sequence shown here is derived from an EMBL/GenBank/DDBJ whole genome shotgun (WGS) entry which is preliminary data.</text>
</comment>
<name>A0A8X6TVA2_NEPPI</name>
<organism evidence="1 2">
    <name type="scientific">Nephila pilipes</name>
    <name type="common">Giant wood spider</name>
    <name type="synonym">Nephila maculata</name>
    <dbReference type="NCBI Taxonomy" id="299642"/>
    <lineage>
        <taxon>Eukaryota</taxon>
        <taxon>Metazoa</taxon>
        <taxon>Ecdysozoa</taxon>
        <taxon>Arthropoda</taxon>
        <taxon>Chelicerata</taxon>
        <taxon>Arachnida</taxon>
        <taxon>Araneae</taxon>
        <taxon>Araneomorphae</taxon>
        <taxon>Entelegynae</taxon>
        <taxon>Araneoidea</taxon>
        <taxon>Nephilidae</taxon>
        <taxon>Nephila</taxon>
    </lineage>
</organism>